<keyword evidence="3" id="KW-1185">Reference proteome</keyword>
<accession>A0A4P9ZWF1</accession>
<evidence type="ECO:0000313" key="2">
    <source>
        <dbReference type="EMBL" id="RKP37986.1"/>
    </source>
</evidence>
<dbReference type="AlphaFoldDB" id="A0A4P9ZWF1"/>
<evidence type="ECO:0000313" key="3">
    <source>
        <dbReference type="Proteomes" id="UP000268162"/>
    </source>
</evidence>
<evidence type="ECO:0000256" key="1">
    <source>
        <dbReference type="SAM" id="MobiDB-lite"/>
    </source>
</evidence>
<gene>
    <name evidence="2" type="ORF">BJ085DRAFT_33588</name>
</gene>
<dbReference type="OrthoDB" id="17066at2759"/>
<proteinExistence type="predicted"/>
<sequence length="235" mass="25896">MPAAEDATKRKVRQNLKHMLANHSKWQTLCQTGLTFATAAVNARIESTYPRIPTQWPPSLEVFPDLAAQYEAQTTEVAYAQLQALDHIMARLEGVVTDLKANLASIESAAHSLPPPPSSSGSNGLPETPKPIASSQTTPGEYLSTHAAVPLLAYFRIMPLEQWIPHVRHYVSLHSTDLQTRKEILKSISQVATRSTGTTLLSAWLNGIDLDPIILTDFRELVEFELQLPSNGRVP</sequence>
<protein>
    <submittedName>
        <fullName evidence="2">Uncharacterized protein</fullName>
    </submittedName>
</protein>
<feature type="region of interest" description="Disordered" evidence="1">
    <location>
        <begin position="110"/>
        <end position="138"/>
    </location>
</feature>
<organism evidence="2 3">
    <name type="scientific">Dimargaris cristalligena</name>
    <dbReference type="NCBI Taxonomy" id="215637"/>
    <lineage>
        <taxon>Eukaryota</taxon>
        <taxon>Fungi</taxon>
        <taxon>Fungi incertae sedis</taxon>
        <taxon>Zoopagomycota</taxon>
        <taxon>Kickxellomycotina</taxon>
        <taxon>Dimargaritomycetes</taxon>
        <taxon>Dimargaritales</taxon>
        <taxon>Dimargaritaceae</taxon>
        <taxon>Dimargaris</taxon>
    </lineage>
</organism>
<dbReference type="EMBL" id="ML002420">
    <property type="protein sequence ID" value="RKP37986.1"/>
    <property type="molecule type" value="Genomic_DNA"/>
</dbReference>
<name>A0A4P9ZWF1_9FUNG</name>
<reference evidence="3" key="1">
    <citation type="journal article" date="2018" name="Nat. Microbiol.">
        <title>Leveraging single-cell genomics to expand the fungal tree of life.</title>
        <authorList>
            <person name="Ahrendt S.R."/>
            <person name="Quandt C.A."/>
            <person name="Ciobanu D."/>
            <person name="Clum A."/>
            <person name="Salamov A."/>
            <person name="Andreopoulos B."/>
            <person name="Cheng J.F."/>
            <person name="Woyke T."/>
            <person name="Pelin A."/>
            <person name="Henrissat B."/>
            <person name="Reynolds N.K."/>
            <person name="Benny G.L."/>
            <person name="Smith M.E."/>
            <person name="James T.Y."/>
            <person name="Grigoriev I.V."/>
        </authorList>
    </citation>
    <scope>NUCLEOTIDE SEQUENCE [LARGE SCALE GENOMIC DNA]</scope>
    <source>
        <strain evidence="3">RSA 468</strain>
    </source>
</reference>
<dbReference type="Proteomes" id="UP000268162">
    <property type="component" value="Unassembled WGS sequence"/>
</dbReference>